<dbReference type="EMBL" id="KI394998">
    <property type="protein sequence ID" value="ERM99637.1"/>
    <property type="molecule type" value="Genomic_DNA"/>
</dbReference>
<keyword evidence="2" id="KW-1185">Reference proteome</keyword>
<sequence>MGKRQVGGGREERDFIEVKEDIGKNIIPFVLKEDQAVEGFHFEEKLEVPKESFERKRVTELLIILPFRKAADKKREEEDEPRTPSELQGLPIIVLNNNGGGVDHLEMHGVALAIEQQTHVDAFIIWW</sequence>
<dbReference type="Gramene" id="ERM99637">
    <property type="protein sequence ID" value="ERM99637"/>
    <property type="gene ID" value="AMTR_s00088p00174620"/>
</dbReference>
<name>W1NVJ3_AMBTC</name>
<organism evidence="1 2">
    <name type="scientific">Amborella trichopoda</name>
    <dbReference type="NCBI Taxonomy" id="13333"/>
    <lineage>
        <taxon>Eukaryota</taxon>
        <taxon>Viridiplantae</taxon>
        <taxon>Streptophyta</taxon>
        <taxon>Embryophyta</taxon>
        <taxon>Tracheophyta</taxon>
        <taxon>Spermatophyta</taxon>
        <taxon>Magnoliopsida</taxon>
        <taxon>Amborellales</taxon>
        <taxon>Amborellaceae</taxon>
        <taxon>Amborella</taxon>
    </lineage>
</organism>
<reference evidence="2" key="1">
    <citation type="journal article" date="2013" name="Science">
        <title>The Amborella genome and the evolution of flowering plants.</title>
        <authorList>
            <consortium name="Amborella Genome Project"/>
        </authorList>
    </citation>
    <scope>NUCLEOTIDE SEQUENCE [LARGE SCALE GENOMIC DNA]</scope>
</reference>
<gene>
    <name evidence="1" type="ORF">AMTR_s00088p00174620</name>
</gene>
<evidence type="ECO:0000313" key="1">
    <source>
        <dbReference type="EMBL" id="ERM99637.1"/>
    </source>
</evidence>
<accession>W1NVJ3</accession>
<proteinExistence type="predicted"/>
<dbReference type="HOGENOM" id="CLU_1973513_0_0_1"/>
<protein>
    <submittedName>
        <fullName evidence="1">Uncharacterized protein</fullName>
    </submittedName>
</protein>
<dbReference type="Proteomes" id="UP000017836">
    <property type="component" value="Unassembled WGS sequence"/>
</dbReference>
<evidence type="ECO:0000313" key="2">
    <source>
        <dbReference type="Proteomes" id="UP000017836"/>
    </source>
</evidence>
<dbReference type="AlphaFoldDB" id="W1NVJ3"/>